<organism evidence="12 13">
    <name type="scientific">Nocardioides immobilis</name>
    <dbReference type="NCBI Taxonomy" id="2049295"/>
    <lineage>
        <taxon>Bacteria</taxon>
        <taxon>Bacillati</taxon>
        <taxon>Actinomycetota</taxon>
        <taxon>Actinomycetes</taxon>
        <taxon>Propionibacteriales</taxon>
        <taxon>Nocardioidaceae</taxon>
        <taxon>Nocardioides</taxon>
    </lineage>
</organism>
<keyword evidence="5 9" id="KW-1133">Transmembrane helix</keyword>
<feature type="transmembrane region" description="Helical" evidence="9">
    <location>
        <begin position="42"/>
        <end position="67"/>
    </location>
</feature>
<gene>
    <name evidence="12" type="ORF">D0Z08_07330</name>
</gene>
<dbReference type="NCBIfam" id="TIGR01297">
    <property type="entry name" value="CDF"/>
    <property type="match status" value="1"/>
</dbReference>
<evidence type="ECO:0000256" key="8">
    <source>
        <dbReference type="SAM" id="MobiDB-lite"/>
    </source>
</evidence>
<dbReference type="Proteomes" id="UP000283644">
    <property type="component" value="Unassembled WGS sequence"/>
</dbReference>
<dbReference type="PANTHER" id="PTHR11562">
    <property type="entry name" value="CATION EFFLUX PROTEIN/ ZINC TRANSPORTER"/>
    <property type="match status" value="1"/>
</dbReference>
<dbReference type="Gene3D" id="1.20.1510.10">
    <property type="entry name" value="Cation efflux protein transmembrane domain"/>
    <property type="match status" value="1"/>
</dbReference>
<dbReference type="SUPFAM" id="SSF161111">
    <property type="entry name" value="Cation efflux protein transmembrane domain-like"/>
    <property type="match status" value="1"/>
</dbReference>
<comment type="subcellular location">
    <subcellularLocation>
        <location evidence="1">Membrane</location>
        <topology evidence="1">Multi-pass membrane protein</topology>
    </subcellularLocation>
</comment>
<reference evidence="12 13" key="1">
    <citation type="submission" date="2018-09" db="EMBL/GenBank/DDBJ databases">
        <title>Genome sequencing of Nocardioides immobilis CCTCC AB 2017083 for comparison to Nocardioides silvaticus.</title>
        <authorList>
            <person name="Li C."/>
            <person name="Wang G."/>
        </authorList>
    </citation>
    <scope>NUCLEOTIDE SEQUENCE [LARGE SCALE GENOMIC DNA]</scope>
    <source>
        <strain evidence="12 13">CCTCC AB 2017083</strain>
    </source>
</reference>
<dbReference type="PANTHER" id="PTHR11562:SF17">
    <property type="entry name" value="RE54080P-RELATED"/>
    <property type="match status" value="1"/>
</dbReference>
<dbReference type="InterPro" id="IPR058533">
    <property type="entry name" value="Cation_efflux_TM"/>
</dbReference>
<comment type="caution">
    <text evidence="12">The sequence shown here is derived from an EMBL/GenBank/DDBJ whole genome shotgun (WGS) entry which is preliminary data.</text>
</comment>
<dbReference type="GO" id="GO:0005385">
    <property type="term" value="F:zinc ion transmembrane transporter activity"/>
    <property type="evidence" value="ECO:0007669"/>
    <property type="project" value="TreeGrafter"/>
</dbReference>
<evidence type="ECO:0000256" key="7">
    <source>
        <dbReference type="ARBA" id="ARBA00023136"/>
    </source>
</evidence>
<feature type="compositionally biased region" description="Basic and acidic residues" evidence="8">
    <location>
        <begin position="1"/>
        <end position="20"/>
    </location>
</feature>
<protein>
    <submittedName>
        <fullName evidence="12">Cation transporter</fullName>
    </submittedName>
</protein>
<keyword evidence="7 9" id="KW-0472">Membrane</keyword>
<keyword evidence="3" id="KW-0813">Transport</keyword>
<evidence type="ECO:0000256" key="4">
    <source>
        <dbReference type="ARBA" id="ARBA00022692"/>
    </source>
</evidence>
<feature type="transmembrane region" description="Helical" evidence="9">
    <location>
        <begin position="141"/>
        <end position="165"/>
    </location>
</feature>
<feature type="region of interest" description="Disordered" evidence="8">
    <location>
        <begin position="1"/>
        <end position="22"/>
    </location>
</feature>
<evidence type="ECO:0000259" key="11">
    <source>
        <dbReference type="Pfam" id="PF16916"/>
    </source>
</evidence>
<dbReference type="InterPro" id="IPR036837">
    <property type="entry name" value="Cation_efflux_CTD_sf"/>
</dbReference>
<dbReference type="AlphaFoldDB" id="A0A417Y4H7"/>
<dbReference type="Pfam" id="PF01545">
    <property type="entry name" value="Cation_efflux"/>
    <property type="match status" value="1"/>
</dbReference>
<evidence type="ECO:0000256" key="3">
    <source>
        <dbReference type="ARBA" id="ARBA00022448"/>
    </source>
</evidence>
<name>A0A417Y4H7_9ACTN</name>
<dbReference type="Pfam" id="PF16916">
    <property type="entry name" value="ZT_dimer"/>
    <property type="match status" value="1"/>
</dbReference>
<dbReference type="OrthoDB" id="9809646at2"/>
<evidence type="ECO:0000256" key="2">
    <source>
        <dbReference type="ARBA" id="ARBA00008873"/>
    </source>
</evidence>
<feature type="domain" description="Cation efflux protein cytoplasmic" evidence="11">
    <location>
        <begin position="239"/>
        <end position="312"/>
    </location>
</feature>
<dbReference type="SUPFAM" id="SSF160240">
    <property type="entry name" value="Cation efflux protein cytoplasmic domain-like"/>
    <property type="match status" value="1"/>
</dbReference>
<evidence type="ECO:0000259" key="10">
    <source>
        <dbReference type="Pfam" id="PF01545"/>
    </source>
</evidence>
<comment type="similarity">
    <text evidence="2">Belongs to the cation diffusion facilitator (CDF) transporter (TC 2.A.4) family. SLC30A subfamily.</text>
</comment>
<dbReference type="EMBL" id="QXGH01000012">
    <property type="protein sequence ID" value="RHW27495.1"/>
    <property type="molecule type" value="Genomic_DNA"/>
</dbReference>
<sequence length="323" mass="34401">MGRGHDHHDHQDHGEGDHGHGHGHGLSALDAVNAGARYRRPLLIAFLLTVSFVGVEFTVGILSGSLALLSDAGHMLSDAGGLGMSLAAITLASGGTAAAHRTFGWYRLEILAALANTVLLFAVAGYVVYEAIQRLDGDHEVASTPMIVVAILGLVVNLIAFRLLAAGAQESLNLRGAYLEVIADAVGSVGVLIGAAIIAFTSWYWIDSLIAIGIGIFILPRAYKLGRDALRILVESAPAHIDVDHVATDLQAIPEVEEAHDLHVWTITSGMDAVSVHLQVRPDADMHAVLDQAREVLRDRHQISHATVQVEPTNHTGCNLVQW</sequence>
<accession>A0A417Y4H7</accession>
<keyword evidence="6" id="KW-0406">Ion transport</keyword>
<dbReference type="RefSeq" id="WP_118924201.1">
    <property type="nucleotide sequence ID" value="NZ_QXGH01000012.1"/>
</dbReference>
<feature type="transmembrane region" description="Helical" evidence="9">
    <location>
        <begin position="177"/>
        <end position="198"/>
    </location>
</feature>
<dbReference type="InterPro" id="IPR027470">
    <property type="entry name" value="Cation_efflux_CTD"/>
</dbReference>
<feature type="transmembrane region" description="Helical" evidence="9">
    <location>
        <begin position="110"/>
        <end position="129"/>
    </location>
</feature>
<feature type="domain" description="Cation efflux protein transmembrane" evidence="10">
    <location>
        <begin position="42"/>
        <end position="234"/>
    </location>
</feature>
<feature type="transmembrane region" description="Helical" evidence="9">
    <location>
        <begin position="204"/>
        <end position="223"/>
    </location>
</feature>
<evidence type="ECO:0000256" key="1">
    <source>
        <dbReference type="ARBA" id="ARBA00004141"/>
    </source>
</evidence>
<dbReference type="InterPro" id="IPR002524">
    <property type="entry name" value="Cation_efflux"/>
</dbReference>
<evidence type="ECO:0000256" key="6">
    <source>
        <dbReference type="ARBA" id="ARBA00023065"/>
    </source>
</evidence>
<proteinExistence type="inferred from homology"/>
<dbReference type="GO" id="GO:0005886">
    <property type="term" value="C:plasma membrane"/>
    <property type="evidence" value="ECO:0007669"/>
    <property type="project" value="TreeGrafter"/>
</dbReference>
<evidence type="ECO:0000313" key="12">
    <source>
        <dbReference type="EMBL" id="RHW27495.1"/>
    </source>
</evidence>
<keyword evidence="13" id="KW-1185">Reference proteome</keyword>
<dbReference type="InterPro" id="IPR027469">
    <property type="entry name" value="Cation_efflux_TMD_sf"/>
</dbReference>
<dbReference type="InterPro" id="IPR050681">
    <property type="entry name" value="CDF/SLC30A"/>
</dbReference>
<keyword evidence="4 9" id="KW-0812">Transmembrane</keyword>
<evidence type="ECO:0000313" key="13">
    <source>
        <dbReference type="Proteomes" id="UP000283644"/>
    </source>
</evidence>
<evidence type="ECO:0000256" key="5">
    <source>
        <dbReference type="ARBA" id="ARBA00022989"/>
    </source>
</evidence>
<dbReference type="Gene3D" id="3.30.70.1350">
    <property type="entry name" value="Cation efflux protein, cytoplasmic domain"/>
    <property type="match status" value="1"/>
</dbReference>
<feature type="transmembrane region" description="Helical" evidence="9">
    <location>
        <begin position="79"/>
        <end position="98"/>
    </location>
</feature>
<evidence type="ECO:0000256" key="9">
    <source>
        <dbReference type="SAM" id="Phobius"/>
    </source>
</evidence>